<gene>
    <name evidence="1" type="ORF">VNO77_17510</name>
</gene>
<name>A0AAN9LJU9_CANGL</name>
<proteinExistence type="predicted"/>
<accession>A0AAN9LJU9</accession>
<sequence length="76" mass="8558">MGWVLGIVIEDRMGVDIVNTLLPSLNMSIPLKEPRMSAMTDTKPRQRQKDTLHDVNYTLLSTSESLTTHTQTTIIC</sequence>
<comment type="caution">
    <text evidence="1">The sequence shown here is derived from an EMBL/GenBank/DDBJ whole genome shotgun (WGS) entry which is preliminary data.</text>
</comment>
<evidence type="ECO:0000313" key="1">
    <source>
        <dbReference type="EMBL" id="KAK7336956.1"/>
    </source>
</evidence>
<dbReference type="Proteomes" id="UP001367508">
    <property type="component" value="Unassembled WGS sequence"/>
</dbReference>
<reference evidence="1 2" key="1">
    <citation type="submission" date="2024-01" db="EMBL/GenBank/DDBJ databases">
        <title>The genomes of 5 underutilized Papilionoideae crops provide insights into root nodulation and disease resistanc.</title>
        <authorList>
            <person name="Jiang F."/>
        </authorList>
    </citation>
    <scope>NUCLEOTIDE SEQUENCE [LARGE SCALE GENOMIC DNA]</scope>
    <source>
        <strain evidence="1">LVBAO_FW01</strain>
        <tissue evidence="1">Leaves</tissue>
    </source>
</reference>
<protein>
    <submittedName>
        <fullName evidence="1">Uncharacterized protein</fullName>
    </submittedName>
</protein>
<keyword evidence="2" id="KW-1185">Reference proteome</keyword>
<organism evidence="1 2">
    <name type="scientific">Canavalia gladiata</name>
    <name type="common">Sword bean</name>
    <name type="synonym">Dolichos gladiatus</name>
    <dbReference type="NCBI Taxonomy" id="3824"/>
    <lineage>
        <taxon>Eukaryota</taxon>
        <taxon>Viridiplantae</taxon>
        <taxon>Streptophyta</taxon>
        <taxon>Embryophyta</taxon>
        <taxon>Tracheophyta</taxon>
        <taxon>Spermatophyta</taxon>
        <taxon>Magnoliopsida</taxon>
        <taxon>eudicotyledons</taxon>
        <taxon>Gunneridae</taxon>
        <taxon>Pentapetalae</taxon>
        <taxon>rosids</taxon>
        <taxon>fabids</taxon>
        <taxon>Fabales</taxon>
        <taxon>Fabaceae</taxon>
        <taxon>Papilionoideae</taxon>
        <taxon>50 kb inversion clade</taxon>
        <taxon>NPAAA clade</taxon>
        <taxon>indigoferoid/millettioid clade</taxon>
        <taxon>Phaseoleae</taxon>
        <taxon>Canavalia</taxon>
    </lineage>
</organism>
<dbReference type="EMBL" id="JAYMYQ010000004">
    <property type="protein sequence ID" value="KAK7336956.1"/>
    <property type="molecule type" value="Genomic_DNA"/>
</dbReference>
<evidence type="ECO:0000313" key="2">
    <source>
        <dbReference type="Proteomes" id="UP001367508"/>
    </source>
</evidence>
<dbReference type="AlphaFoldDB" id="A0AAN9LJU9"/>